<dbReference type="Proteomes" id="UP000006222">
    <property type="component" value="Unassembled WGS sequence"/>
</dbReference>
<comment type="subcellular location">
    <subcellularLocation>
        <location evidence="1">Membrane</location>
        <topology evidence="1">Multi-pass membrane protein</topology>
    </subcellularLocation>
</comment>
<evidence type="ECO:0000256" key="4">
    <source>
        <dbReference type="ARBA" id="ARBA00023136"/>
    </source>
</evidence>
<keyword evidence="3 5" id="KW-1133">Transmembrane helix</keyword>
<dbReference type="Pfam" id="PF01694">
    <property type="entry name" value="Rhomboid"/>
    <property type="match status" value="1"/>
</dbReference>
<evidence type="ECO:0000313" key="8">
    <source>
        <dbReference type="Proteomes" id="UP000006222"/>
    </source>
</evidence>
<feature type="domain" description="Peptidase S54 rhomboid" evidence="6">
    <location>
        <begin position="144"/>
        <end position="284"/>
    </location>
</feature>
<proteinExistence type="predicted"/>
<dbReference type="GO" id="GO:0016020">
    <property type="term" value="C:membrane"/>
    <property type="evidence" value="ECO:0007669"/>
    <property type="project" value="UniProtKB-SubCell"/>
</dbReference>
<keyword evidence="4 5" id="KW-0472">Membrane</keyword>
<evidence type="ECO:0000256" key="3">
    <source>
        <dbReference type="ARBA" id="ARBA00022989"/>
    </source>
</evidence>
<protein>
    <submittedName>
        <fullName evidence="7">Rhomboid family protein</fullName>
    </submittedName>
</protein>
<dbReference type="AlphaFoldDB" id="F2AQ00"/>
<comment type="caution">
    <text evidence="7">The sequence shown here is derived from an EMBL/GenBank/DDBJ whole genome shotgun (WGS) entry which is preliminary data.</text>
</comment>
<dbReference type="GO" id="GO:0004252">
    <property type="term" value="F:serine-type endopeptidase activity"/>
    <property type="evidence" value="ECO:0007669"/>
    <property type="project" value="InterPro"/>
</dbReference>
<dbReference type="PANTHER" id="PTHR43066:SF5">
    <property type="entry name" value="RHOMBOID-LIKE PROTEIN 11, CHLOROPLASTIC-RELATED"/>
    <property type="match status" value="1"/>
</dbReference>
<dbReference type="PATRIC" id="fig|991778.3.peg.1873"/>
<dbReference type="InterPro" id="IPR022764">
    <property type="entry name" value="Peptidase_S54_rhomboid_dom"/>
</dbReference>
<gene>
    <name evidence="7" type="ORF">RBWH47_03368</name>
</gene>
<sequence>MTKQRSAQSKVVGNLACQAMTERRPEPEIVFRSPSHRDCMDARLVLESVGISNEMIQQSGDWCLAVPDEQVNAAFAELQSYRNDRLAETEQTLPPKAVVFGGAMAGVVYYAIFIVSVAVLADTSAYGIDWKSVGQMDAGDVLDGQWWRTITALTLHADAGHLLSNLVFGGVFGVLAGRLLGGGLAWLAIVMAGALGNLMNALIRDAAHTSIGASTAVFAALGILVAHAMHPRYKTSTKALVRWSPLIGGVLLLSFMGLEGERTDVLAHVTGFVAGTLFGWIGCRLPEAWLANGSFQVVAGLITGAIVIGAWLLGAV</sequence>
<organism evidence="7 8">
    <name type="scientific">Rhodopirellula baltica WH47</name>
    <dbReference type="NCBI Taxonomy" id="991778"/>
    <lineage>
        <taxon>Bacteria</taxon>
        <taxon>Pseudomonadati</taxon>
        <taxon>Planctomycetota</taxon>
        <taxon>Planctomycetia</taxon>
        <taxon>Pirellulales</taxon>
        <taxon>Pirellulaceae</taxon>
        <taxon>Rhodopirellula</taxon>
    </lineage>
</organism>
<evidence type="ECO:0000313" key="7">
    <source>
        <dbReference type="EMBL" id="EGF28268.1"/>
    </source>
</evidence>
<feature type="transmembrane region" description="Helical" evidence="5">
    <location>
        <begin position="97"/>
        <end position="121"/>
    </location>
</feature>
<reference evidence="7 8" key="1">
    <citation type="journal article" date="2013" name="Mar. Genomics">
        <title>Expression of sulfatases in Rhodopirellula baltica and the diversity of sulfatases in the genus Rhodopirellula.</title>
        <authorList>
            <person name="Wegner C.E."/>
            <person name="Richter-Heitmann T."/>
            <person name="Klindworth A."/>
            <person name="Klockow C."/>
            <person name="Richter M."/>
            <person name="Achstetter T."/>
            <person name="Glockner F.O."/>
            <person name="Harder J."/>
        </authorList>
    </citation>
    <scope>NUCLEOTIDE SEQUENCE [LARGE SCALE GENOMIC DNA]</scope>
    <source>
        <strain evidence="7 8">WH47</strain>
    </source>
</reference>
<feature type="transmembrane region" description="Helical" evidence="5">
    <location>
        <begin position="295"/>
        <end position="314"/>
    </location>
</feature>
<dbReference type="RefSeq" id="WP_007325711.1">
    <property type="nucleotide sequence ID" value="NZ_AFAR01000100.1"/>
</dbReference>
<feature type="transmembrane region" description="Helical" evidence="5">
    <location>
        <begin position="240"/>
        <end position="259"/>
    </location>
</feature>
<dbReference type="Gene3D" id="1.20.1540.10">
    <property type="entry name" value="Rhomboid-like"/>
    <property type="match status" value="1"/>
</dbReference>
<dbReference type="SUPFAM" id="SSF144091">
    <property type="entry name" value="Rhomboid-like"/>
    <property type="match status" value="1"/>
</dbReference>
<name>F2AQ00_RHOBT</name>
<feature type="transmembrane region" description="Helical" evidence="5">
    <location>
        <begin position="209"/>
        <end position="228"/>
    </location>
</feature>
<dbReference type="PANTHER" id="PTHR43066">
    <property type="entry name" value="RHOMBOID-RELATED PROTEIN"/>
    <property type="match status" value="1"/>
</dbReference>
<keyword evidence="2 5" id="KW-0812">Transmembrane</keyword>
<dbReference type="EMBL" id="AFAR01000100">
    <property type="protein sequence ID" value="EGF28268.1"/>
    <property type="molecule type" value="Genomic_DNA"/>
</dbReference>
<dbReference type="InterPro" id="IPR035952">
    <property type="entry name" value="Rhomboid-like_sf"/>
</dbReference>
<feature type="transmembrane region" description="Helical" evidence="5">
    <location>
        <begin position="265"/>
        <end position="283"/>
    </location>
</feature>
<evidence type="ECO:0000256" key="1">
    <source>
        <dbReference type="ARBA" id="ARBA00004141"/>
    </source>
</evidence>
<evidence type="ECO:0000259" key="6">
    <source>
        <dbReference type="Pfam" id="PF01694"/>
    </source>
</evidence>
<accession>F2AQ00</accession>
<evidence type="ECO:0000256" key="2">
    <source>
        <dbReference type="ARBA" id="ARBA00022692"/>
    </source>
</evidence>
<evidence type="ECO:0000256" key="5">
    <source>
        <dbReference type="SAM" id="Phobius"/>
    </source>
</evidence>